<dbReference type="OrthoDB" id="5727094at2"/>
<evidence type="ECO:0000313" key="1">
    <source>
        <dbReference type="EMBL" id="TXS90434.1"/>
    </source>
</evidence>
<sequence length="411" mass="45448">MTVLFTSRRWPAPCWLVVAVLLAACTPEKEIDTPAEPQAAAATAALDYPSLRDRHEQQLAALEQALESSRESGATAPARRLFEGWLYHARLTGELASFDRAETALAELEARSRTAPPCREQAELAMANHRIEAAARALQACPAADNRDLLIDIDYYQGRYQAALAGAVALLNERNLPADYVRLARLRQGTGSSREADALLEAAEQRYHNDNPHQLAWFHLQRGILALERKEYERARALFRRADRALPGWWLVQEHLAETSLLLGDEDLATELYDGVIAATGDPQFIAARAEIDRRQGQREAAEQAIEHARRTLDIRLQEHPAAITGHAVDFYLNYGPVQRALELARRDYRQRPYGAAATQLATALRQAGDYRTALDILGAEVDAGWATPDALEELALIRGALASTAADASH</sequence>
<organism evidence="1 2">
    <name type="scientific">Parahaliea aestuarii</name>
    <dbReference type="NCBI Taxonomy" id="1852021"/>
    <lineage>
        <taxon>Bacteria</taxon>
        <taxon>Pseudomonadati</taxon>
        <taxon>Pseudomonadota</taxon>
        <taxon>Gammaproteobacteria</taxon>
        <taxon>Cellvibrionales</taxon>
        <taxon>Halieaceae</taxon>
        <taxon>Parahaliea</taxon>
    </lineage>
</organism>
<dbReference type="EMBL" id="VRYZ01000006">
    <property type="protein sequence ID" value="TXS90434.1"/>
    <property type="molecule type" value="Genomic_DNA"/>
</dbReference>
<evidence type="ECO:0008006" key="3">
    <source>
        <dbReference type="Google" id="ProtNLM"/>
    </source>
</evidence>
<proteinExistence type="predicted"/>
<accession>A0A5C8ZRJ9</accession>
<dbReference type="Gene3D" id="1.25.40.10">
    <property type="entry name" value="Tetratricopeptide repeat domain"/>
    <property type="match status" value="1"/>
</dbReference>
<dbReference type="RefSeq" id="WP_148064960.1">
    <property type="nucleotide sequence ID" value="NZ_VRYZ01000006.1"/>
</dbReference>
<protein>
    <recommendedName>
        <fullName evidence="3">Tetratricopeptide repeat protein</fullName>
    </recommendedName>
</protein>
<evidence type="ECO:0000313" key="2">
    <source>
        <dbReference type="Proteomes" id="UP000321933"/>
    </source>
</evidence>
<reference evidence="1 2" key="1">
    <citation type="submission" date="2019-08" db="EMBL/GenBank/DDBJ databases">
        <title>Parahaliea maris sp. nov., isolated from the surface seawater.</title>
        <authorList>
            <person name="Liu Y."/>
        </authorList>
    </citation>
    <scope>NUCLEOTIDE SEQUENCE [LARGE SCALE GENOMIC DNA]</scope>
    <source>
        <strain evidence="1 2">S2-26</strain>
    </source>
</reference>
<dbReference type="InterPro" id="IPR011990">
    <property type="entry name" value="TPR-like_helical_dom_sf"/>
</dbReference>
<comment type="caution">
    <text evidence="1">The sequence shown here is derived from an EMBL/GenBank/DDBJ whole genome shotgun (WGS) entry which is preliminary data.</text>
</comment>
<dbReference type="AlphaFoldDB" id="A0A5C8ZRJ9"/>
<name>A0A5C8ZRJ9_9GAMM</name>
<gene>
    <name evidence="1" type="ORF">FVW59_13910</name>
</gene>
<dbReference type="SUPFAM" id="SSF48452">
    <property type="entry name" value="TPR-like"/>
    <property type="match status" value="1"/>
</dbReference>
<dbReference type="Proteomes" id="UP000321933">
    <property type="component" value="Unassembled WGS sequence"/>
</dbReference>
<keyword evidence="2" id="KW-1185">Reference proteome</keyword>